<dbReference type="SUPFAM" id="SSF53448">
    <property type="entry name" value="Nucleotide-diphospho-sugar transferases"/>
    <property type="match status" value="1"/>
</dbReference>
<keyword evidence="4" id="KW-1185">Reference proteome</keyword>
<sequence>MPSSPEVSIIVPVHNNEEQVEAALKSCRAQTLENIEIICVDDASTDRSAEVIDAAQQLDRRIRLLRLAVNSSPFQARRRGVQAALAPYVLFLDGDDELLPGAAEKTLRRAQELNSDLVGFGIDVVAASRDSVADFERRLQPRYAELSHEAVLPGLFPPEGPVQMQVWRYLFRTELVRLAYSRLPSTLRLYRADDLPISFLAAAAARQYSSVPDKLYRYHFQRGPSGRRVETTDQFAFYLHSIDALDALTQIVRQQAAHGGSSGETLLASYEAAKLTVIGNVVKYLPGLENPSLAASCLEVLHQRVSEQDTVRAMEQRSSGPQPRTAPEIQPLTGSTQQLR</sequence>
<dbReference type="Gene3D" id="3.90.550.10">
    <property type="entry name" value="Spore Coat Polysaccharide Biosynthesis Protein SpsA, Chain A"/>
    <property type="match status" value="1"/>
</dbReference>
<dbReference type="RefSeq" id="WP_345478177.1">
    <property type="nucleotide sequence ID" value="NZ_BAABLW010000007.1"/>
</dbReference>
<dbReference type="Proteomes" id="UP001500368">
    <property type="component" value="Unassembled WGS sequence"/>
</dbReference>
<dbReference type="InterPro" id="IPR029044">
    <property type="entry name" value="Nucleotide-diphossugar_trans"/>
</dbReference>
<dbReference type="CDD" id="cd00761">
    <property type="entry name" value="Glyco_tranf_GTA_type"/>
    <property type="match status" value="1"/>
</dbReference>
<comment type="caution">
    <text evidence="3">The sequence shown here is derived from an EMBL/GenBank/DDBJ whole genome shotgun (WGS) entry which is preliminary data.</text>
</comment>
<proteinExistence type="predicted"/>
<evidence type="ECO:0000256" key="1">
    <source>
        <dbReference type="SAM" id="MobiDB-lite"/>
    </source>
</evidence>
<dbReference type="Pfam" id="PF00535">
    <property type="entry name" value="Glycos_transf_2"/>
    <property type="match status" value="1"/>
</dbReference>
<reference evidence="4" key="1">
    <citation type="journal article" date="2019" name="Int. J. Syst. Evol. Microbiol.">
        <title>The Global Catalogue of Microorganisms (GCM) 10K type strain sequencing project: providing services to taxonomists for standard genome sequencing and annotation.</title>
        <authorList>
            <consortium name="The Broad Institute Genomics Platform"/>
            <consortium name="The Broad Institute Genome Sequencing Center for Infectious Disease"/>
            <person name="Wu L."/>
            <person name="Ma J."/>
        </authorList>
    </citation>
    <scope>NUCLEOTIDE SEQUENCE [LARGE SCALE GENOMIC DNA]</scope>
    <source>
        <strain evidence="4">JCM 19129</strain>
    </source>
</reference>
<dbReference type="EMBL" id="BAABLW010000007">
    <property type="protein sequence ID" value="GAA4925234.1"/>
    <property type="molecule type" value="Genomic_DNA"/>
</dbReference>
<organism evidence="3 4">
    <name type="scientific">Nesterenkonia rhizosphaerae</name>
    <dbReference type="NCBI Taxonomy" id="1348272"/>
    <lineage>
        <taxon>Bacteria</taxon>
        <taxon>Bacillati</taxon>
        <taxon>Actinomycetota</taxon>
        <taxon>Actinomycetes</taxon>
        <taxon>Micrococcales</taxon>
        <taxon>Micrococcaceae</taxon>
        <taxon>Nesterenkonia</taxon>
    </lineage>
</organism>
<evidence type="ECO:0000259" key="2">
    <source>
        <dbReference type="Pfam" id="PF00535"/>
    </source>
</evidence>
<feature type="region of interest" description="Disordered" evidence="1">
    <location>
        <begin position="309"/>
        <end position="340"/>
    </location>
</feature>
<evidence type="ECO:0000313" key="3">
    <source>
        <dbReference type="EMBL" id="GAA4925234.1"/>
    </source>
</evidence>
<feature type="domain" description="Glycosyltransferase 2-like" evidence="2">
    <location>
        <begin position="8"/>
        <end position="131"/>
    </location>
</feature>
<dbReference type="InterPro" id="IPR001173">
    <property type="entry name" value="Glyco_trans_2-like"/>
</dbReference>
<name>A0ABP9G292_9MICC</name>
<accession>A0ABP9G292</accession>
<dbReference type="PANTHER" id="PTHR43685:SF2">
    <property type="entry name" value="GLYCOSYLTRANSFERASE 2-LIKE DOMAIN-CONTAINING PROTEIN"/>
    <property type="match status" value="1"/>
</dbReference>
<dbReference type="PANTHER" id="PTHR43685">
    <property type="entry name" value="GLYCOSYLTRANSFERASE"/>
    <property type="match status" value="1"/>
</dbReference>
<gene>
    <name evidence="3" type="ORF">GCM10025790_23290</name>
</gene>
<dbReference type="InterPro" id="IPR050834">
    <property type="entry name" value="Glycosyltransf_2"/>
</dbReference>
<evidence type="ECO:0000313" key="4">
    <source>
        <dbReference type="Proteomes" id="UP001500368"/>
    </source>
</evidence>
<protein>
    <recommendedName>
        <fullName evidence="2">Glycosyltransferase 2-like domain-containing protein</fullName>
    </recommendedName>
</protein>